<evidence type="ECO:0000256" key="1">
    <source>
        <dbReference type="SAM" id="MobiDB-lite"/>
    </source>
</evidence>
<dbReference type="SUPFAM" id="SSF102114">
    <property type="entry name" value="Radical SAM enzymes"/>
    <property type="match status" value="1"/>
</dbReference>
<evidence type="ECO:0008006" key="3">
    <source>
        <dbReference type="Google" id="ProtNLM"/>
    </source>
</evidence>
<dbReference type="EMBL" id="UINC01109696">
    <property type="protein sequence ID" value="SVC76683.1"/>
    <property type="molecule type" value="Genomic_DNA"/>
</dbReference>
<feature type="region of interest" description="Disordered" evidence="1">
    <location>
        <begin position="164"/>
        <end position="186"/>
    </location>
</feature>
<proteinExistence type="predicted"/>
<dbReference type="AlphaFoldDB" id="A0A382PTG3"/>
<reference evidence="2" key="1">
    <citation type="submission" date="2018-05" db="EMBL/GenBank/DDBJ databases">
        <authorList>
            <person name="Lanie J.A."/>
            <person name="Ng W.-L."/>
            <person name="Kazmierczak K.M."/>
            <person name="Andrzejewski T.M."/>
            <person name="Davidsen T.M."/>
            <person name="Wayne K.J."/>
            <person name="Tettelin H."/>
            <person name="Glass J.I."/>
            <person name="Rusch D."/>
            <person name="Podicherti R."/>
            <person name="Tsui H.-C.T."/>
            <person name="Winkler M.E."/>
        </authorList>
    </citation>
    <scope>NUCLEOTIDE SEQUENCE</scope>
</reference>
<dbReference type="Gene3D" id="3.20.20.70">
    <property type="entry name" value="Aldolase class I"/>
    <property type="match status" value="1"/>
</dbReference>
<sequence length="186" mass="21735">MNPELTDILDFFLDEFKIKYIDIRTNGSLRSTTWWSNFVNHLPSKHIIVFGLDGLEDTLHIYRIGADYKKVINNAKAFIDAGGIASWQFIEFEHNKHQIEEAKQLAKELGFKEFRLVSSTRPTMTENLEHIRKNDKVSVIPEMDKASNKWMDEQTKRIHTRPLTDNTPIQKKKLQVKEQSCAKMTE</sequence>
<protein>
    <recommendedName>
        <fullName evidence="3">Radical SAM core domain-containing protein</fullName>
    </recommendedName>
</protein>
<gene>
    <name evidence="2" type="ORF">METZ01_LOCUS329537</name>
</gene>
<dbReference type="InterPro" id="IPR058240">
    <property type="entry name" value="rSAM_sf"/>
</dbReference>
<feature type="non-terminal residue" evidence="2">
    <location>
        <position position="186"/>
    </location>
</feature>
<evidence type="ECO:0000313" key="2">
    <source>
        <dbReference type="EMBL" id="SVC76683.1"/>
    </source>
</evidence>
<name>A0A382PTG3_9ZZZZ</name>
<accession>A0A382PTG3</accession>
<organism evidence="2">
    <name type="scientific">marine metagenome</name>
    <dbReference type="NCBI Taxonomy" id="408172"/>
    <lineage>
        <taxon>unclassified sequences</taxon>
        <taxon>metagenomes</taxon>
        <taxon>ecological metagenomes</taxon>
    </lineage>
</organism>
<dbReference type="InterPro" id="IPR013785">
    <property type="entry name" value="Aldolase_TIM"/>
</dbReference>